<sequence length="100" mass="11167">MEPRMTKADPETRKLIRSQCMRGKNRGRILYSRRKIKKTAIPFQSEAGSLNARLAPSIPSKVGSELSLVQFADAIEPSTLYEVLKCESLPTEKPFNEDGG</sequence>
<evidence type="ECO:0008006" key="3">
    <source>
        <dbReference type="Google" id="ProtNLM"/>
    </source>
</evidence>
<accession>A0ABY6UGD1</accession>
<keyword evidence="2" id="KW-1185">Reference proteome</keyword>
<dbReference type="Proteomes" id="UP000766486">
    <property type="component" value="Unassembled WGS sequence"/>
</dbReference>
<organism evidence="1 2">
    <name type="scientific">Bionectria ochroleuca</name>
    <name type="common">Gliocladium roseum</name>
    <dbReference type="NCBI Taxonomy" id="29856"/>
    <lineage>
        <taxon>Eukaryota</taxon>
        <taxon>Fungi</taxon>
        <taxon>Dikarya</taxon>
        <taxon>Ascomycota</taxon>
        <taxon>Pezizomycotina</taxon>
        <taxon>Sordariomycetes</taxon>
        <taxon>Hypocreomycetidae</taxon>
        <taxon>Hypocreales</taxon>
        <taxon>Bionectriaceae</taxon>
        <taxon>Clonostachys</taxon>
    </lineage>
</organism>
<evidence type="ECO:0000313" key="2">
    <source>
        <dbReference type="Proteomes" id="UP000766486"/>
    </source>
</evidence>
<proteinExistence type="predicted"/>
<reference evidence="1 2" key="1">
    <citation type="submission" date="2019-06" db="EMBL/GenBank/DDBJ databases">
        <authorList>
            <person name="Broberg M."/>
        </authorList>
    </citation>
    <scope>NUCLEOTIDE SEQUENCE [LARGE SCALE GENOMIC DNA]</scope>
</reference>
<protein>
    <recommendedName>
        <fullName evidence="3">MADS-box domain-containing protein</fullName>
    </recommendedName>
</protein>
<name>A0ABY6UGD1_BIOOC</name>
<comment type="caution">
    <text evidence="1">The sequence shown here is derived from an EMBL/GenBank/DDBJ whole genome shotgun (WGS) entry which is preliminary data.</text>
</comment>
<dbReference type="EMBL" id="CABFNS010000816">
    <property type="protein sequence ID" value="VUC30262.1"/>
    <property type="molecule type" value="Genomic_DNA"/>
</dbReference>
<gene>
    <name evidence="1" type="ORF">CLO192961_LOCUS282157</name>
</gene>
<evidence type="ECO:0000313" key="1">
    <source>
        <dbReference type="EMBL" id="VUC30262.1"/>
    </source>
</evidence>